<gene>
    <name evidence="1" type="ORF">HW452_06595</name>
</gene>
<sequence>MRVGLAVVSVLTVGLSGCGEPELDQLDATLAALREKAGPYASEAVEPLPAVATPVYRYAKAPSPFQPADMTAGPTEIPDPARTPEPLEDFPLAELRLVGTLAMGGQRVALIEMPDGQVVSAHEGGYIGSEKGRIEEITAQAVHITQPGSVTEETQRVSLSLDAPRRTPSM</sequence>
<dbReference type="EMBL" id="JABYQT010000003">
    <property type="protein sequence ID" value="MBZ5487193.1"/>
    <property type="molecule type" value="Genomic_DNA"/>
</dbReference>
<dbReference type="Proteomes" id="UP001319846">
    <property type="component" value="Unassembled WGS sequence"/>
</dbReference>
<evidence type="ECO:0000313" key="1">
    <source>
        <dbReference type="EMBL" id="MBZ5487193.1"/>
    </source>
</evidence>
<proteinExistence type="predicted"/>
<name>A0ACC5VSS4_9GAMM</name>
<accession>A0ACC5VSS4</accession>
<reference evidence="1" key="1">
    <citation type="submission" date="2020-06" db="EMBL/GenBank/DDBJ databases">
        <title>Whole Genome Sequence of Halomonas aquamarina MB598.</title>
        <authorList>
            <person name="Pervaiz M."/>
            <person name="Fariq A."/>
            <person name="Yasmin A."/>
            <person name="Welch M."/>
        </authorList>
    </citation>
    <scope>NUCLEOTIDE SEQUENCE</scope>
    <source>
        <strain evidence="1">MB598</strain>
    </source>
</reference>
<comment type="caution">
    <text evidence="1">The sequence shown here is derived from an EMBL/GenBank/DDBJ whole genome shotgun (WGS) entry which is preliminary data.</text>
</comment>
<keyword evidence="2" id="KW-1185">Reference proteome</keyword>
<organism evidence="1 2">
    <name type="scientific">Vreelandella aquamarina</name>
    <dbReference type="NCBI Taxonomy" id="77097"/>
    <lineage>
        <taxon>Bacteria</taxon>
        <taxon>Pseudomonadati</taxon>
        <taxon>Pseudomonadota</taxon>
        <taxon>Gammaproteobacteria</taxon>
        <taxon>Oceanospirillales</taxon>
        <taxon>Halomonadaceae</taxon>
        <taxon>Vreelandella</taxon>
    </lineage>
</organism>
<evidence type="ECO:0000313" key="2">
    <source>
        <dbReference type="Proteomes" id="UP001319846"/>
    </source>
</evidence>
<protein>
    <submittedName>
        <fullName evidence="1">Pilus assembly protein PilP</fullName>
    </submittedName>
</protein>